<dbReference type="SUPFAM" id="SSF46689">
    <property type="entry name" value="Homeodomain-like"/>
    <property type="match status" value="1"/>
</dbReference>
<dbReference type="PANTHER" id="PTHR30055:SF226">
    <property type="entry name" value="HTH-TYPE TRANSCRIPTIONAL REGULATOR PKSA"/>
    <property type="match status" value="1"/>
</dbReference>
<dbReference type="PROSITE" id="PS50977">
    <property type="entry name" value="HTH_TETR_2"/>
    <property type="match status" value="1"/>
</dbReference>
<sequence length="243" mass="26068">MIVHSRLLLLRTGKRVKSRREVIEQCGAALPGLRIGRANARREKLIQAAREAFAATGFHGTGMAQIAQTSGIAVGQIYRDFANKEAIVAEIVARDLEDFLSERGLCAAGATGDPAVVRAWIGQFVACENPEGGRLVAEIMAEASRNERIAEIVRAVRERMRSELTSALCLLVPASVSSSRFIQVAEMIQTIAAGVFQRRVTEQDQPSPDVIRALMTCINAAIDGLQHDAGASETDASAEAALS</sequence>
<proteinExistence type="predicted"/>
<evidence type="ECO:0000256" key="3">
    <source>
        <dbReference type="ARBA" id="ARBA00023125"/>
    </source>
</evidence>
<keyword evidence="4" id="KW-0804">Transcription</keyword>
<dbReference type="InterPro" id="IPR001647">
    <property type="entry name" value="HTH_TetR"/>
</dbReference>
<dbReference type="Pfam" id="PF13977">
    <property type="entry name" value="TetR_C_6"/>
    <property type="match status" value="1"/>
</dbReference>
<evidence type="ECO:0000313" key="8">
    <source>
        <dbReference type="Proteomes" id="UP000308038"/>
    </source>
</evidence>
<dbReference type="Gene3D" id="1.10.357.10">
    <property type="entry name" value="Tetracycline Repressor, domain 2"/>
    <property type="match status" value="1"/>
</dbReference>
<evidence type="ECO:0000256" key="5">
    <source>
        <dbReference type="PROSITE-ProRule" id="PRU00335"/>
    </source>
</evidence>
<name>A0ABY2QGS6_9SPHN</name>
<evidence type="ECO:0000313" key="7">
    <source>
        <dbReference type="EMBL" id="THG39852.1"/>
    </source>
</evidence>
<dbReference type="PANTHER" id="PTHR30055">
    <property type="entry name" value="HTH-TYPE TRANSCRIPTIONAL REGULATOR RUTR"/>
    <property type="match status" value="1"/>
</dbReference>
<keyword evidence="3 5" id="KW-0238">DNA-binding</keyword>
<dbReference type="InterPro" id="IPR050109">
    <property type="entry name" value="HTH-type_TetR-like_transc_reg"/>
</dbReference>
<evidence type="ECO:0000256" key="2">
    <source>
        <dbReference type="ARBA" id="ARBA00023015"/>
    </source>
</evidence>
<dbReference type="EMBL" id="SSTI01000006">
    <property type="protein sequence ID" value="THG39852.1"/>
    <property type="molecule type" value="Genomic_DNA"/>
</dbReference>
<dbReference type="InterPro" id="IPR009057">
    <property type="entry name" value="Homeodomain-like_sf"/>
</dbReference>
<reference evidence="7 8" key="1">
    <citation type="submission" date="2019-04" db="EMBL/GenBank/DDBJ databases">
        <title>Microbes associate with the intestines of laboratory mice.</title>
        <authorList>
            <person name="Navarre W."/>
            <person name="Wong E."/>
            <person name="Huang K.C."/>
            <person name="Tropini C."/>
            <person name="Ng K."/>
            <person name="Yu B."/>
        </authorList>
    </citation>
    <scope>NUCLEOTIDE SEQUENCE [LARGE SCALE GENOMIC DNA]</scope>
    <source>
        <strain evidence="7 8">NM83_B4-11</strain>
    </source>
</reference>
<feature type="DNA-binding region" description="H-T-H motif" evidence="5">
    <location>
        <begin position="62"/>
        <end position="81"/>
    </location>
</feature>
<dbReference type="Pfam" id="PF00440">
    <property type="entry name" value="TetR_N"/>
    <property type="match status" value="1"/>
</dbReference>
<keyword evidence="8" id="KW-1185">Reference proteome</keyword>
<dbReference type="InterPro" id="IPR036271">
    <property type="entry name" value="Tet_transcr_reg_TetR-rel_C_sf"/>
</dbReference>
<dbReference type="InterPro" id="IPR039538">
    <property type="entry name" value="BetI_C"/>
</dbReference>
<feature type="domain" description="HTH tetR-type" evidence="6">
    <location>
        <begin position="39"/>
        <end position="99"/>
    </location>
</feature>
<dbReference type="Proteomes" id="UP000308038">
    <property type="component" value="Unassembled WGS sequence"/>
</dbReference>
<gene>
    <name evidence="7" type="ORF">E5988_09285</name>
</gene>
<protein>
    <submittedName>
        <fullName evidence="7">TetR/AcrR family transcriptional regulator</fullName>
    </submittedName>
</protein>
<dbReference type="SUPFAM" id="SSF48498">
    <property type="entry name" value="Tetracyclin repressor-like, C-terminal domain"/>
    <property type="match status" value="1"/>
</dbReference>
<dbReference type="PRINTS" id="PR00455">
    <property type="entry name" value="HTHTETR"/>
</dbReference>
<comment type="caution">
    <text evidence="7">The sequence shown here is derived from an EMBL/GenBank/DDBJ whole genome shotgun (WGS) entry which is preliminary data.</text>
</comment>
<keyword evidence="2" id="KW-0805">Transcription regulation</keyword>
<evidence type="ECO:0000256" key="1">
    <source>
        <dbReference type="ARBA" id="ARBA00022491"/>
    </source>
</evidence>
<accession>A0ABY2QGS6</accession>
<evidence type="ECO:0000259" key="6">
    <source>
        <dbReference type="PROSITE" id="PS50977"/>
    </source>
</evidence>
<keyword evidence="1" id="KW-0678">Repressor</keyword>
<organism evidence="7 8">
    <name type="scientific">Sphingomonas olei</name>
    <dbReference type="NCBI Taxonomy" id="1886787"/>
    <lineage>
        <taxon>Bacteria</taxon>
        <taxon>Pseudomonadati</taxon>
        <taxon>Pseudomonadota</taxon>
        <taxon>Alphaproteobacteria</taxon>
        <taxon>Sphingomonadales</taxon>
        <taxon>Sphingomonadaceae</taxon>
        <taxon>Sphingomonas</taxon>
    </lineage>
</organism>
<evidence type="ECO:0000256" key="4">
    <source>
        <dbReference type="ARBA" id="ARBA00023163"/>
    </source>
</evidence>